<evidence type="ECO:0000313" key="1">
    <source>
        <dbReference type="EMBL" id="VDN41021.1"/>
    </source>
</evidence>
<dbReference type="Proteomes" id="UP000281553">
    <property type="component" value="Unassembled WGS sequence"/>
</dbReference>
<protein>
    <submittedName>
        <fullName evidence="1">Uncharacterized protein</fullName>
    </submittedName>
</protein>
<name>A0A3P7PDS7_DIBLA</name>
<sequence length="137" mass="14607">MAAAAAARFFPTAMSTEHWHCPVMKMEETAKGAANFFPETNSVTAATVSLKALSREQASGSGGGSGTPFICRAYQTLEEAGHRAYPPVYTRAQHLTGLLDGSRGPNNTNYASNPFTYPANHFNYNIASLACTKSVAK</sequence>
<evidence type="ECO:0000313" key="2">
    <source>
        <dbReference type="Proteomes" id="UP000281553"/>
    </source>
</evidence>
<proteinExistence type="predicted"/>
<gene>
    <name evidence="1" type="ORF">DILT_LOCUS18418</name>
</gene>
<keyword evidence="2" id="KW-1185">Reference proteome</keyword>
<organism evidence="1 2">
    <name type="scientific">Dibothriocephalus latus</name>
    <name type="common">Fish tapeworm</name>
    <name type="synonym">Diphyllobothrium latum</name>
    <dbReference type="NCBI Taxonomy" id="60516"/>
    <lineage>
        <taxon>Eukaryota</taxon>
        <taxon>Metazoa</taxon>
        <taxon>Spiralia</taxon>
        <taxon>Lophotrochozoa</taxon>
        <taxon>Platyhelminthes</taxon>
        <taxon>Cestoda</taxon>
        <taxon>Eucestoda</taxon>
        <taxon>Diphyllobothriidea</taxon>
        <taxon>Diphyllobothriidae</taxon>
        <taxon>Dibothriocephalus</taxon>
    </lineage>
</organism>
<dbReference type="EMBL" id="UYRU01100188">
    <property type="protein sequence ID" value="VDN41021.1"/>
    <property type="molecule type" value="Genomic_DNA"/>
</dbReference>
<accession>A0A3P7PDS7</accession>
<reference evidence="1 2" key="1">
    <citation type="submission" date="2018-11" db="EMBL/GenBank/DDBJ databases">
        <authorList>
            <consortium name="Pathogen Informatics"/>
        </authorList>
    </citation>
    <scope>NUCLEOTIDE SEQUENCE [LARGE SCALE GENOMIC DNA]</scope>
</reference>
<dbReference type="AlphaFoldDB" id="A0A3P7PDS7"/>